<accession>A0ABS3ATY3</accession>
<keyword evidence="5 6" id="KW-0520">NAD</keyword>
<proteinExistence type="inferred from homology"/>
<feature type="transmembrane region" description="Helical" evidence="5">
    <location>
        <begin position="190"/>
        <end position="208"/>
    </location>
</feature>
<feature type="transmembrane region" description="Helical" evidence="5">
    <location>
        <begin position="305"/>
        <end position="325"/>
    </location>
</feature>
<feature type="transmembrane region" description="Helical" evidence="5">
    <location>
        <begin position="273"/>
        <end position="293"/>
    </location>
</feature>
<name>A0ABS3ATY3_9BACT</name>
<evidence type="ECO:0000256" key="6">
    <source>
        <dbReference type="RuleBase" id="RU000471"/>
    </source>
</evidence>
<feature type="transmembrane region" description="Helical" evidence="5">
    <location>
        <begin position="150"/>
        <end position="170"/>
    </location>
</feature>
<dbReference type="PANTHER" id="PTHR11432:SF3">
    <property type="entry name" value="NADH-UBIQUINONE OXIDOREDUCTASE CHAIN 1"/>
    <property type="match status" value="1"/>
</dbReference>
<dbReference type="PANTHER" id="PTHR11432">
    <property type="entry name" value="NADH DEHYDROGENASE SUBUNIT 1"/>
    <property type="match status" value="1"/>
</dbReference>
<dbReference type="EMBL" id="JAFITO010000023">
    <property type="protein sequence ID" value="MBN4068549.1"/>
    <property type="molecule type" value="Genomic_DNA"/>
</dbReference>
<keyword evidence="3 5" id="KW-1133">Transmembrane helix</keyword>
<dbReference type="InterPro" id="IPR018086">
    <property type="entry name" value="NADH_UbQ_OxRdtase_su1_CS"/>
</dbReference>
<evidence type="ECO:0000256" key="3">
    <source>
        <dbReference type="ARBA" id="ARBA00022989"/>
    </source>
</evidence>
<feature type="transmembrane region" description="Helical" evidence="5">
    <location>
        <begin position="237"/>
        <end position="261"/>
    </location>
</feature>
<keyword evidence="8" id="KW-1185">Reference proteome</keyword>
<dbReference type="HAMAP" id="MF_01350">
    <property type="entry name" value="NDH1_NuoH"/>
    <property type="match status" value="1"/>
</dbReference>
<reference evidence="7 8" key="1">
    <citation type="submission" date="2021-02" db="EMBL/GenBank/DDBJ databases">
        <title>Activity-based single-cell genomes from oceanic crustal fluid captures similar information to metagenomic and metatranscriptomic surveys with orders of magnitude less sampling.</title>
        <authorList>
            <person name="D'Angelo T.S."/>
            <person name="Orcutt B.N."/>
        </authorList>
    </citation>
    <scope>NUCLEOTIDE SEQUENCE [LARGE SCALE GENOMIC DNA]</scope>
    <source>
        <strain evidence="7">AH-315-G02</strain>
    </source>
</reference>
<dbReference type="PROSITE" id="PS00668">
    <property type="entry name" value="COMPLEX1_ND1_2"/>
    <property type="match status" value="1"/>
</dbReference>
<comment type="catalytic activity">
    <reaction evidence="5">
        <text>a quinone + NADH + 5 H(+)(in) = a quinol + NAD(+) + 4 H(+)(out)</text>
        <dbReference type="Rhea" id="RHEA:57888"/>
        <dbReference type="ChEBI" id="CHEBI:15378"/>
        <dbReference type="ChEBI" id="CHEBI:24646"/>
        <dbReference type="ChEBI" id="CHEBI:57540"/>
        <dbReference type="ChEBI" id="CHEBI:57945"/>
        <dbReference type="ChEBI" id="CHEBI:132124"/>
    </reaction>
</comment>
<comment type="similarity">
    <text evidence="5 6">Belongs to the complex I subunit 1 family.</text>
</comment>
<keyword evidence="2 5" id="KW-0812">Transmembrane</keyword>
<protein>
    <recommendedName>
        <fullName evidence="5">NADH-quinone oxidoreductase subunit H</fullName>
        <ecNumber evidence="5">7.1.1.-</ecNumber>
    </recommendedName>
    <alternativeName>
        <fullName evidence="5">NADH dehydrogenase I subunit H</fullName>
    </alternativeName>
    <alternativeName>
        <fullName evidence="5">NDH-1 subunit H</fullName>
    </alternativeName>
</protein>
<evidence type="ECO:0000256" key="2">
    <source>
        <dbReference type="ARBA" id="ARBA00022692"/>
    </source>
</evidence>
<evidence type="ECO:0000313" key="7">
    <source>
        <dbReference type="EMBL" id="MBN4068549.1"/>
    </source>
</evidence>
<comment type="caution">
    <text evidence="7">The sequence shown here is derived from an EMBL/GenBank/DDBJ whole genome shotgun (WGS) entry which is preliminary data.</text>
</comment>
<keyword evidence="5" id="KW-0874">Quinone</keyword>
<dbReference type="Pfam" id="PF00146">
    <property type="entry name" value="NADHdh"/>
    <property type="match status" value="1"/>
</dbReference>
<dbReference type="Proteomes" id="UP000717534">
    <property type="component" value="Unassembled WGS sequence"/>
</dbReference>
<evidence type="ECO:0000256" key="5">
    <source>
        <dbReference type="HAMAP-Rule" id="MF_01350"/>
    </source>
</evidence>
<feature type="transmembrane region" description="Helical" evidence="5">
    <location>
        <begin position="6"/>
        <end position="29"/>
    </location>
</feature>
<evidence type="ECO:0000256" key="1">
    <source>
        <dbReference type="ARBA" id="ARBA00004141"/>
    </source>
</evidence>
<evidence type="ECO:0000256" key="4">
    <source>
        <dbReference type="ARBA" id="ARBA00023136"/>
    </source>
</evidence>
<comment type="subcellular location">
    <subcellularLocation>
        <location evidence="5 6">Cell membrane</location>
        <topology evidence="5 6">Multi-pass membrane protein</topology>
    </subcellularLocation>
    <subcellularLocation>
        <location evidence="1">Membrane</location>
        <topology evidence="1">Multi-pass membrane protein</topology>
    </subcellularLocation>
</comment>
<evidence type="ECO:0000313" key="8">
    <source>
        <dbReference type="Proteomes" id="UP000717534"/>
    </source>
</evidence>
<keyword evidence="5" id="KW-1278">Translocase</keyword>
<feature type="transmembrane region" description="Helical" evidence="5">
    <location>
        <begin position="75"/>
        <end position="97"/>
    </location>
</feature>
<comment type="subunit">
    <text evidence="5">NDH-1 is composed of 14 different subunits. Subunits NuoA, H, J, K, L, M, N constitute the membrane sector of the complex.</text>
</comment>
<dbReference type="EC" id="7.1.1.-" evidence="5"/>
<feature type="transmembrane region" description="Helical" evidence="5">
    <location>
        <begin position="109"/>
        <end position="129"/>
    </location>
</feature>
<comment type="function">
    <text evidence="5">NDH-1 shuttles electrons from NADH, via FMN and iron-sulfur (Fe-S) centers, to quinones in the respiratory chain. The immediate electron acceptor for the enzyme in this species is believed to be ubiquinone. Couples the redox reaction to proton translocation (for every two electrons transferred, four hydrogen ions are translocated across the cytoplasmic membrane), and thus conserves the redox energy in a proton gradient. This subunit may bind ubiquinone.</text>
</comment>
<dbReference type="InterPro" id="IPR001694">
    <property type="entry name" value="NADH_UbQ_OxRdtase_su1/FPO"/>
</dbReference>
<keyword evidence="5" id="KW-1003">Cell membrane</keyword>
<organism evidence="7 8">
    <name type="scientific">Desulfotalea psychrophila</name>
    <dbReference type="NCBI Taxonomy" id="84980"/>
    <lineage>
        <taxon>Bacteria</taxon>
        <taxon>Pseudomonadati</taxon>
        <taxon>Thermodesulfobacteriota</taxon>
        <taxon>Desulfobulbia</taxon>
        <taxon>Desulfobulbales</taxon>
        <taxon>Desulfocapsaceae</taxon>
        <taxon>Desulfotalea</taxon>
    </lineage>
</organism>
<keyword evidence="4 5" id="KW-0472">Membrane</keyword>
<keyword evidence="5" id="KW-0830">Ubiquinone</keyword>
<gene>
    <name evidence="5" type="primary">nuoH</name>
    <name evidence="7" type="ORF">JYU06_03390</name>
</gene>
<sequence>MSLTILNVLAAVVAAIAFAALNAAYLVWAERRGAGRIQRRPGPNVNGPFGLLQPPCDGIKLMTKQLMIPGGADKALFMVAPVLTMIPAIASFVTIPFSNTIVAHSMNVGLLMVIGFASLSGLSILFAGWGSRNKYSVMASVRAVSQSISYEIPLFITAITVVLITGTLNLHEMSIAQAGGFWNWNITPSLASPLMPVSFLIFFICVLAETNRAPFDLGEAESELVAGFHTEYGSMGFGLFFMAEYAHIVIGTSLITILFLGGWGCPFGLYPGVWWFLLKIYFLIFSFILIRWTFPRTTIYGLLNLSWKVLIPITLFNLLLTAGLLKVF</sequence>